<accession>A0ABQ7V8Y0</accession>
<comment type="caution">
    <text evidence="2">The sequence shown here is derived from an EMBL/GenBank/DDBJ whole genome shotgun (WGS) entry which is preliminary data.</text>
</comment>
<dbReference type="PROSITE" id="PS50873">
    <property type="entry name" value="PEROXIDASE_4"/>
    <property type="match status" value="1"/>
</dbReference>
<protein>
    <recommendedName>
        <fullName evidence="1">Plant heme peroxidase family profile domain-containing protein</fullName>
    </recommendedName>
</protein>
<dbReference type="SUPFAM" id="SSF48113">
    <property type="entry name" value="Heme-dependent peroxidases"/>
    <property type="match status" value="1"/>
</dbReference>
<proteinExistence type="predicted"/>
<dbReference type="Gene3D" id="1.10.420.10">
    <property type="entry name" value="Peroxidase, domain 2"/>
    <property type="match status" value="1"/>
</dbReference>
<dbReference type="InterPro" id="IPR010255">
    <property type="entry name" value="Haem_peroxidase_sf"/>
</dbReference>
<feature type="domain" description="Plant heme peroxidase family profile" evidence="1">
    <location>
        <begin position="1"/>
        <end position="52"/>
    </location>
</feature>
<organism evidence="2 3">
    <name type="scientific">Solanum tuberosum</name>
    <name type="common">Potato</name>
    <dbReference type="NCBI Taxonomy" id="4113"/>
    <lineage>
        <taxon>Eukaryota</taxon>
        <taxon>Viridiplantae</taxon>
        <taxon>Streptophyta</taxon>
        <taxon>Embryophyta</taxon>
        <taxon>Tracheophyta</taxon>
        <taxon>Spermatophyta</taxon>
        <taxon>Magnoliopsida</taxon>
        <taxon>eudicotyledons</taxon>
        <taxon>Gunneridae</taxon>
        <taxon>Pentapetalae</taxon>
        <taxon>asterids</taxon>
        <taxon>lamiids</taxon>
        <taxon>Solanales</taxon>
        <taxon>Solanaceae</taxon>
        <taxon>Solanoideae</taxon>
        <taxon>Solaneae</taxon>
        <taxon>Solanum</taxon>
    </lineage>
</organism>
<gene>
    <name evidence="2" type="ORF">KY290_016584</name>
</gene>
<evidence type="ECO:0000313" key="2">
    <source>
        <dbReference type="EMBL" id="KAH0760511.1"/>
    </source>
</evidence>
<dbReference type="InterPro" id="IPR002016">
    <property type="entry name" value="Haem_peroxidase"/>
</dbReference>
<sequence length="59" mass="6591">MGSTATSDVVRTYNSNPALFLREFNDAMIKMGNLRPSRGVQLEIRNVCSKVNRNSIADM</sequence>
<reference evidence="2 3" key="1">
    <citation type="journal article" date="2021" name="bioRxiv">
        <title>Chromosome-scale and haplotype-resolved genome assembly of a tetraploid potato cultivar.</title>
        <authorList>
            <person name="Sun H."/>
            <person name="Jiao W.-B."/>
            <person name="Krause K."/>
            <person name="Campoy J.A."/>
            <person name="Goel M."/>
            <person name="Folz-Donahue K."/>
            <person name="Kukat C."/>
            <person name="Huettel B."/>
            <person name="Schneeberger K."/>
        </authorList>
    </citation>
    <scope>NUCLEOTIDE SEQUENCE [LARGE SCALE GENOMIC DNA]</scope>
    <source>
        <strain evidence="2">SolTubOtavaFocal</strain>
        <tissue evidence="2">Leaves</tissue>
    </source>
</reference>
<dbReference type="Gene3D" id="1.10.520.10">
    <property type="match status" value="1"/>
</dbReference>
<name>A0ABQ7V8Y0_SOLTU</name>
<evidence type="ECO:0000259" key="1">
    <source>
        <dbReference type="PROSITE" id="PS50873"/>
    </source>
</evidence>
<dbReference type="Proteomes" id="UP000826656">
    <property type="component" value="Unassembled WGS sequence"/>
</dbReference>
<evidence type="ECO:0000313" key="3">
    <source>
        <dbReference type="Proteomes" id="UP000826656"/>
    </source>
</evidence>
<keyword evidence="3" id="KW-1185">Reference proteome</keyword>
<dbReference type="EMBL" id="JAIVGD010000013">
    <property type="protein sequence ID" value="KAH0760511.1"/>
    <property type="molecule type" value="Genomic_DNA"/>
</dbReference>